<feature type="domain" description="Ig-like" evidence="5">
    <location>
        <begin position="152"/>
        <end position="266"/>
    </location>
</feature>
<feature type="region of interest" description="Disordered" evidence="4">
    <location>
        <begin position="1"/>
        <end position="34"/>
    </location>
</feature>
<feature type="non-terminal residue" evidence="6">
    <location>
        <position position="1"/>
    </location>
</feature>
<dbReference type="AlphaFoldDB" id="A0A8X7X6Y2"/>
<protein>
    <submittedName>
        <fullName evidence="6">HVC33 protein</fullName>
    </submittedName>
</protein>
<proteinExistence type="predicted"/>
<evidence type="ECO:0000313" key="6">
    <source>
        <dbReference type="EMBL" id="KAG2462099.1"/>
    </source>
</evidence>
<dbReference type="GO" id="GO:0005576">
    <property type="term" value="C:extracellular region"/>
    <property type="evidence" value="ECO:0007669"/>
    <property type="project" value="UniProtKB-ARBA"/>
</dbReference>
<organism evidence="6 7">
    <name type="scientific">Polypterus senegalus</name>
    <name type="common">Senegal bichir</name>
    <dbReference type="NCBI Taxonomy" id="55291"/>
    <lineage>
        <taxon>Eukaryota</taxon>
        <taxon>Metazoa</taxon>
        <taxon>Chordata</taxon>
        <taxon>Craniata</taxon>
        <taxon>Vertebrata</taxon>
        <taxon>Euteleostomi</taxon>
        <taxon>Actinopterygii</taxon>
        <taxon>Polypteriformes</taxon>
        <taxon>Polypteridae</taxon>
        <taxon>Polypterus</taxon>
    </lineage>
</organism>
<dbReference type="SUPFAM" id="SSF48726">
    <property type="entry name" value="Immunoglobulin"/>
    <property type="match status" value="1"/>
</dbReference>
<keyword evidence="1" id="KW-0391">Immunity</keyword>
<keyword evidence="7" id="KW-1185">Reference proteome</keyword>
<dbReference type="Pfam" id="PF07686">
    <property type="entry name" value="V-set"/>
    <property type="match status" value="1"/>
</dbReference>
<dbReference type="InterPro" id="IPR050199">
    <property type="entry name" value="IgHV"/>
</dbReference>
<accession>A0A8X7X6Y2</accession>
<evidence type="ECO:0000256" key="3">
    <source>
        <dbReference type="ARBA" id="ARBA00043265"/>
    </source>
</evidence>
<evidence type="ECO:0000256" key="2">
    <source>
        <dbReference type="ARBA" id="ARBA00023130"/>
    </source>
</evidence>
<name>A0A8X7X6Y2_POLSE</name>
<dbReference type="PANTHER" id="PTHR23266">
    <property type="entry name" value="IMMUNOGLOBULIN HEAVY CHAIN"/>
    <property type="match status" value="1"/>
</dbReference>
<dbReference type="InterPro" id="IPR007110">
    <property type="entry name" value="Ig-like_dom"/>
</dbReference>
<dbReference type="EMBL" id="JAATIS010004040">
    <property type="protein sequence ID" value="KAG2462099.1"/>
    <property type="molecule type" value="Genomic_DNA"/>
</dbReference>
<comment type="caution">
    <text evidence="6">The sequence shown here is derived from an EMBL/GenBank/DDBJ whole genome shotgun (WGS) entry which is preliminary data.</text>
</comment>
<evidence type="ECO:0000256" key="4">
    <source>
        <dbReference type="SAM" id="MobiDB-lite"/>
    </source>
</evidence>
<dbReference type="SMART" id="SM00406">
    <property type="entry name" value="IGv"/>
    <property type="match status" value="1"/>
</dbReference>
<dbReference type="Proteomes" id="UP000886611">
    <property type="component" value="Unassembled WGS sequence"/>
</dbReference>
<keyword evidence="2" id="KW-1064">Adaptive immunity</keyword>
<feature type="non-terminal residue" evidence="6">
    <location>
        <position position="266"/>
    </location>
</feature>
<gene>
    <name evidence="6" type="ORF">GTO96_0000163</name>
</gene>
<sequence>MVPYRDGRLQAGRQASWPGETKVPDPEVMEGEDGQKARRKQMSLGTLCSPRTLDGSSPDIGASRASWEMSSGRTALLGFMGAARGVLHETLDFCMTWKYSLDCNKRDCIPLSRQVEAGRTWSSTKLEEGSVVVKGEEFPVLTPSSMSEQKKPGETLSITCRGVSAEIKLQESDPVTLQPGQSHQLSCKASGFTFSDYYMHWVRQPPGKGLEWVAAIDDDGSSQWYATSVEGRFTITRDNSNNMVYLKMNSLQTSDMAVYYCTRDTQ</sequence>
<evidence type="ECO:0000256" key="1">
    <source>
        <dbReference type="ARBA" id="ARBA00022859"/>
    </source>
</evidence>
<dbReference type="PROSITE" id="PS50835">
    <property type="entry name" value="IG_LIKE"/>
    <property type="match status" value="1"/>
</dbReference>
<dbReference type="Gene3D" id="2.60.40.10">
    <property type="entry name" value="Immunoglobulins"/>
    <property type="match status" value="1"/>
</dbReference>
<evidence type="ECO:0000259" key="5">
    <source>
        <dbReference type="PROSITE" id="PS50835"/>
    </source>
</evidence>
<dbReference type="InterPro" id="IPR013106">
    <property type="entry name" value="Ig_V-set"/>
</dbReference>
<dbReference type="GO" id="GO:0019814">
    <property type="term" value="C:immunoglobulin complex"/>
    <property type="evidence" value="ECO:0007669"/>
    <property type="project" value="UniProtKB-KW"/>
</dbReference>
<dbReference type="GO" id="GO:0002250">
    <property type="term" value="P:adaptive immune response"/>
    <property type="evidence" value="ECO:0007669"/>
    <property type="project" value="UniProtKB-KW"/>
</dbReference>
<reference evidence="6 7" key="1">
    <citation type="journal article" date="2021" name="Cell">
        <title>Tracing the genetic footprints of vertebrate landing in non-teleost ray-finned fishes.</title>
        <authorList>
            <person name="Bi X."/>
            <person name="Wang K."/>
            <person name="Yang L."/>
            <person name="Pan H."/>
            <person name="Jiang H."/>
            <person name="Wei Q."/>
            <person name="Fang M."/>
            <person name="Yu H."/>
            <person name="Zhu C."/>
            <person name="Cai Y."/>
            <person name="He Y."/>
            <person name="Gan X."/>
            <person name="Zeng H."/>
            <person name="Yu D."/>
            <person name="Zhu Y."/>
            <person name="Jiang H."/>
            <person name="Qiu Q."/>
            <person name="Yang H."/>
            <person name="Zhang Y.E."/>
            <person name="Wang W."/>
            <person name="Zhu M."/>
            <person name="He S."/>
            <person name="Zhang G."/>
        </authorList>
    </citation>
    <scope>NUCLEOTIDE SEQUENCE [LARGE SCALE GENOMIC DNA]</scope>
    <source>
        <strain evidence="6">Bchr_013</strain>
    </source>
</reference>
<keyword evidence="3" id="KW-1280">Immunoglobulin</keyword>
<evidence type="ECO:0000313" key="7">
    <source>
        <dbReference type="Proteomes" id="UP000886611"/>
    </source>
</evidence>
<dbReference type="InterPro" id="IPR013783">
    <property type="entry name" value="Ig-like_fold"/>
</dbReference>
<dbReference type="InterPro" id="IPR036179">
    <property type="entry name" value="Ig-like_dom_sf"/>
</dbReference>
<dbReference type="FunFam" id="2.60.40.10:FF:003074">
    <property type="entry name" value="Immunoglobulin heavy variable 11-1"/>
    <property type="match status" value="1"/>
</dbReference>